<sequence length="215" mass="25257">MDLVFCGRKDITMPKAPKEKSAGPKIKVIHPHGRKAAKMTREAHKQEKKEKLKKEKALRLNLIGEKLKWFQNHLDPPKVRYSKKDACELIERYLNRFSSELEQIELQNSIKGRRGRRHCSRETVIKQTMERERQQYEGYGLEIPDIVNPSNLKTFREWNFDLKKLPNITMRKICADDAFPKKCKKKTIITVDEDFRALERNDESSDSDEEMTAVA</sequence>
<evidence type="ECO:0000313" key="5">
    <source>
        <dbReference type="Ensembl" id="ENSMICP00000017747.2"/>
    </source>
</evidence>
<dbReference type="PANTHER" id="PTHR13349">
    <property type="entry name" value="TRANSLATION MACHINERY-ASSOCIATED PROTEIN 16"/>
    <property type="match status" value="1"/>
</dbReference>
<reference evidence="5" key="1">
    <citation type="submission" date="2016-12" db="EMBL/GenBank/DDBJ databases">
        <title>Mouse lemur reference genome and diversity panel.</title>
        <authorList>
            <person name="Harris R."/>
            <person name="Larsen P."/>
            <person name="Liu Y."/>
            <person name="Hughes D.S."/>
            <person name="Murali S."/>
            <person name="Raveendran M."/>
            <person name="Korchina V."/>
            <person name="Wang M."/>
            <person name="Jhangiani S."/>
            <person name="Bandaranaike D."/>
            <person name="Bellair M."/>
            <person name="Blankenburg K."/>
            <person name="Chao H."/>
            <person name="Dahdouli M."/>
            <person name="Dinh H."/>
            <person name="Doddapaneni H."/>
            <person name="English A."/>
            <person name="Firestine M."/>
            <person name="Gnanaolivu R."/>
            <person name="Gross S."/>
            <person name="Hernandez B."/>
            <person name="Javaid M."/>
            <person name="Jayaseelan J."/>
            <person name="Jones J."/>
            <person name="Khan Z."/>
            <person name="Kovar C."/>
            <person name="Kurapati P."/>
            <person name="Le B."/>
            <person name="Lee S."/>
            <person name="Li M."/>
            <person name="Mathew T."/>
            <person name="Narasimhan A."/>
            <person name="Ngo D."/>
            <person name="Nguyen L."/>
            <person name="Okwuonu G."/>
            <person name="Ongeri F."/>
            <person name="Osuji N."/>
            <person name="Pu L.-L."/>
            <person name="Puazo M."/>
            <person name="Quiroz J."/>
            <person name="Raj R."/>
            <person name="Rajbhandari K."/>
            <person name="Reid J.G."/>
            <person name="Santibanez J."/>
            <person name="Sexton D."/>
            <person name="Skinner E."/>
            <person name="Vee V."/>
            <person name="Weissenberger G."/>
            <person name="Wu Y."/>
            <person name="Xin Y."/>
            <person name="Han Y."/>
            <person name="Campbell C."/>
            <person name="Brown A."/>
            <person name="Sullivan B."/>
            <person name="Shelton J."/>
            <person name="Brown S."/>
            <person name="Dudchenko O."/>
            <person name="Machol I."/>
            <person name="Durand N."/>
            <person name="Shamim M."/>
            <person name="Lieberman A."/>
            <person name="Muzny D.M."/>
            <person name="Richards S."/>
            <person name="Yoder A."/>
            <person name="Worley K.C."/>
            <person name="Rogers J."/>
            <person name="Gibbs R.A."/>
        </authorList>
    </citation>
    <scope>NUCLEOTIDE SEQUENCE [LARGE SCALE GENOMIC DNA]</scope>
</reference>
<dbReference type="AlphaFoldDB" id="A0A8C5VBF9"/>
<dbReference type="GeneTree" id="ENSGT00390000004179"/>
<evidence type="ECO:0000256" key="1">
    <source>
        <dbReference type="ARBA" id="ARBA00020047"/>
    </source>
</evidence>
<dbReference type="FunFam" id="1.20.1440.170:FF:000001">
    <property type="entry name" value="Translation machinery-associated 16 homolog"/>
    <property type="match status" value="1"/>
</dbReference>
<dbReference type="InterPro" id="IPR021346">
    <property type="entry name" value="Tma16"/>
</dbReference>
<comment type="subunit">
    <text evidence="4">Associates with pre-60S ribosomal particles.</text>
</comment>
<organism evidence="5 6">
    <name type="scientific">Microcebus murinus</name>
    <name type="common">Gray mouse lemur</name>
    <name type="synonym">Lemur murinus</name>
    <dbReference type="NCBI Taxonomy" id="30608"/>
    <lineage>
        <taxon>Eukaryota</taxon>
        <taxon>Metazoa</taxon>
        <taxon>Chordata</taxon>
        <taxon>Craniata</taxon>
        <taxon>Vertebrata</taxon>
        <taxon>Euteleostomi</taxon>
        <taxon>Mammalia</taxon>
        <taxon>Eutheria</taxon>
        <taxon>Euarchontoglires</taxon>
        <taxon>Primates</taxon>
        <taxon>Strepsirrhini</taxon>
        <taxon>Lemuriformes</taxon>
        <taxon>Cheirogaleidae</taxon>
        <taxon>Microcebus</taxon>
    </lineage>
</organism>
<evidence type="ECO:0000313" key="6">
    <source>
        <dbReference type="Proteomes" id="UP000694394"/>
    </source>
</evidence>
<evidence type="ECO:0000256" key="2">
    <source>
        <dbReference type="ARBA" id="ARBA00034079"/>
    </source>
</evidence>
<accession>A0A8C5VBF9</accession>
<dbReference type="Proteomes" id="UP000694394">
    <property type="component" value="Chromosome X"/>
</dbReference>
<reference evidence="5" key="2">
    <citation type="submission" date="2025-08" db="UniProtKB">
        <authorList>
            <consortium name="Ensembl"/>
        </authorList>
    </citation>
    <scope>IDENTIFICATION</scope>
</reference>
<dbReference type="Pfam" id="PF11176">
    <property type="entry name" value="Tma16"/>
    <property type="match status" value="1"/>
</dbReference>
<dbReference type="EMBL" id="ABDC03034288">
    <property type="status" value="NOT_ANNOTATED_CDS"/>
    <property type="molecule type" value="Genomic_DNA"/>
</dbReference>
<comment type="function">
    <text evidence="2">Involved in the biogenesis of the 60S ribosomal subunit in the nucleus.</text>
</comment>
<keyword evidence="6" id="KW-1185">Reference proteome</keyword>
<protein>
    <recommendedName>
        <fullName evidence="1">Translation machinery-associated protein 16</fullName>
    </recommendedName>
</protein>
<proteinExistence type="inferred from homology"/>
<evidence type="ECO:0000256" key="4">
    <source>
        <dbReference type="ARBA" id="ARBA00034132"/>
    </source>
</evidence>
<dbReference type="Ensembl" id="ENSMICT00000040313.2">
    <property type="protein sequence ID" value="ENSMICP00000017747.2"/>
    <property type="gene ID" value="ENSMICG00000028513.2"/>
</dbReference>
<dbReference type="PANTHER" id="PTHR13349:SF2">
    <property type="entry name" value="TRANSLATION MACHINERY-ASSOCIATED PROTEIN 16"/>
    <property type="match status" value="1"/>
</dbReference>
<evidence type="ECO:0000256" key="3">
    <source>
        <dbReference type="ARBA" id="ARBA00034127"/>
    </source>
</evidence>
<comment type="similarity">
    <text evidence="3">Belongs to the TMA16 family.</text>
</comment>
<dbReference type="GO" id="GO:0005634">
    <property type="term" value="C:nucleus"/>
    <property type="evidence" value="ECO:0007669"/>
    <property type="project" value="TreeGrafter"/>
</dbReference>
<name>A0A8C5VBF9_MICMU</name>
<dbReference type="InterPro" id="IPR038356">
    <property type="entry name" value="Tma16_sf"/>
</dbReference>
<dbReference type="Gene3D" id="1.20.1440.170">
    <property type="entry name" value="Translation machinery-associated protein 16-like"/>
    <property type="match status" value="1"/>
</dbReference>
<reference evidence="5" key="3">
    <citation type="submission" date="2025-09" db="UniProtKB">
        <authorList>
            <consortium name="Ensembl"/>
        </authorList>
    </citation>
    <scope>IDENTIFICATION</scope>
</reference>